<dbReference type="PANTHER" id="PTHR35152">
    <property type="entry name" value="DOMAIN SIGNALLING PROTEIN, PUTATIVE (AFU_ORTHOLOGUE AFUA_5G11310)-RELATED"/>
    <property type="match status" value="1"/>
</dbReference>
<protein>
    <submittedName>
        <fullName evidence="3">Sodium transporter</fullName>
    </submittedName>
</protein>
<proteinExistence type="predicted"/>
<keyword evidence="1" id="KW-1133">Transmembrane helix</keyword>
<dbReference type="GO" id="GO:0016020">
    <property type="term" value="C:membrane"/>
    <property type="evidence" value="ECO:0007669"/>
    <property type="project" value="UniProtKB-UniRule"/>
</dbReference>
<sequence length="262" mass="27595">MFNGFQAVPGAVVPYSYDALLVALSYLISVSGAYVGLRWSRRLRSNHGRIDIDRLICASVALGGVAVWSMHFIGMAAYRTPVRLEFDLFMTVVSLLVVMLFAGAGLAMASRTTGNRPGNIARGGMLAGLGVAVMHYTGMAAVHTNSAFDWDPTIIALSVLIAVVVSIVALWLATSVKTRAQQLGAAVLMGVAVCGMHYTGMMAGTMICTGRTYSPSLFAIEGDNIGYVVFGLAASILMVILVIEITHRAQASRPMASGGGTL</sequence>
<feature type="transmembrane region" description="Helical" evidence="1">
    <location>
        <begin position="185"/>
        <end position="205"/>
    </location>
</feature>
<reference evidence="3 4" key="1">
    <citation type="submission" date="2017-02" db="EMBL/GenBank/DDBJ databases">
        <title>Blood Disease Bacterium A2-HR MARDI.</title>
        <authorList>
            <person name="Badrun R."/>
            <person name="Abu Bakar N."/>
            <person name="Laboh R."/>
        </authorList>
    </citation>
    <scope>NUCLEOTIDE SEQUENCE [LARGE SCALE GENOMIC DNA]</scope>
    <source>
        <strain evidence="3 4">A2-HR MARDI</strain>
        <plasmid evidence="4">Plasmid</plasmid>
    </source>
</reference>
<dbReference type="InterPro" id="IPR005330">
    <property type="entry name" value="MHYT_dom"/>
</dbReference>
<dbReference type="PANTHER" id="PTHR35152:SF1">
    <property type="entry name" value="DOMAIN SIGNALLING PROTEIN, PUTATIVE (AFU_ORTHOLOGUE AFUA_5G11310)-RELATED"/>
    <property type="match status" value="1"/>
</dbReference>
<feature type="transmembrane region" description="Helical" evidence="1">
    <location>
        <begin position="120"/>
        <end position="142"/>
    </location>
</feature>
<evidence type="ECO:0000256" key="1">
    <source>
        <dbReference type="PROSITE-ProRule" id="PRU00244"/>
    </source>
</evidence>
<dbReference type="Proteomes" id="UP000189628">
    <property type="component" value="Plasmid unnamed"/>
</dbReference>
<geneLocation type="plasmid" evidence="3">
    <name>unnamed</name>
</geneLocation>
<feature type="transmembrane region" description="Helical" evidence="1">
    <location>
        <begin position="15"/>
        <end position="35"/>
    </location>
</feature>
<feature type="transmembrane region" description="Helical" evidence="1">
    <location>
        <begin position="225"/>
        <end position="245"/>
    </location>
</feature>
<feature type="transmembrane region" description="Helical" evidence="1">
    <location>
        <begin position="55"/>
        <end position="76"/>
    </location>
</feature>
<accession>A0A1U9VMF4</accession>
<keyword evidence="1" id="KW-0472">Membrane</keyword>
<feature type="transmembrane region" description="Helical" evidence="1">
    <location>
        <begin position="88"/>
        <end position="108"/>
    </location>
</feature>
<evidence type="ECO:0000313" key="3">
    <source>
        <dbReference type="EMBL" id="AQW31675.1"/>
    </source>
</evidence>
<dbReference type="AlphaFoldDB" id="A0A1U9VMF4"/>
<feature type="transmembrane region" description="Helical" evidence="1">
    <location>
        <begin position="154"/>
        <end position="173"/>
    </location>
</feature>
<dbReference type="RefSeq" id="WP_078223250.1">
    <property type="nucleotide sequence ID" value="NZ_CP019912.1"/>
</dbReference>
<dbReference type="PROSITE" id="PS50924">
    <property type="entry name" value="MHYT"/>
    <property type="match status" value="1"/>
</dbReference>
<name>A0A1U9VMF4_9RALS</name>
<dbReference type="EMBL" id="CP019912">
    <property type="protein sequence ID" value="AQW31675.1"/>
    <property type="molecule type" value="Genomic_DNA"/>
</dbReference>
<feature type="domain" description="MHYT" evidence="2">
    <location>
        <begin position="17"/>
        <end position="207"/>
    </location>
</feature>
<evidence type="ECO:0000313" key="4">
    <source>
        <dbReference type="Proteomes" id="UP000189628"/>
    </source>
</evidence>
<keyword evidence="3" id="KW-0614">Plasmid</keyword>
<keyword evidence="1" id="KW-0812">Transmembrane</keyword>
<organism evidence="3 4">
    <name type="scientific">blood disease bacterium A2-HR MARDI</name>
    <dbReference type="NCBI Taxonomy" id="1944648"/>
    <lineage>
        <taxon>Bacteria</taxon>
        <taxon>Pseudomonadati</taxon>
        <taxon>Pseudomonadota</taxon>
        <taxon>Betaproteobacteria</taxon>
        <taxon>Burkholderiales</taxon>
        <taxon>Burkholderiaceae</taxon>
        <taxon>Ralstonia</taxon>
        <taxon>Ralstonia solanacearum species complex</taxon>
    </lineage>
</organism>
<dbReference type="Pfam" id="PF03707">
    <property type="entry name" value="MHYT"/>
    <property type="match status" value="3"/>
</dbReference>
<evidence type="ECO:0000259" key="2">
    <source>
        <dbReference type="PROSITE" id="PS50924"/>
    </source>
</evidence>
<gene>
    <name evidence="3" type="ORF">B0B51_16995</name>
</gene>